<dbReference type="EMBL" id="JAUTXT010000009">
    <property type="protein sequence ID" value="KAK3676598.1"/>
    <property type="molecule type" value="Genomic_DNA"/>
</dbReference>
<dbReference type="Proteomes" id="UP001274830">
    <property type="component" value="Unassembled WGS sequence"/>
</dbReference>
<evidence type="ECO:0000313" key="2">
    <source>
        <dbReference type="EMBL" id="KAK3676598.1"/>
    </source>
</evidence>
<reference evidence="2" key="1">
    <citation type="submission" date="2023-07" db="EMBL/GenBank/DDBJ databases">
        <title>Black Yeasts Isolated from many extreme environments.</title>
        <authorList>
            <person name="Coleine C."/>
            <person name="Stajich J.E."/>
            <person name="Selbmann L."/>
        </authorList>
    </citation>
    <scope>NUCLEOTIDE SEQUENCE</scope>
    <source>
        <strain evidence="2">CCFEE 5485</strain>
    </source>
</reference>
<evidence type="ECO:0000256" key="1">
    <source>
        <dbReference type="SAM" id="MobiDB-lite"/>
    </source>
</evidence>
<protein>
    <submittedName>
        <fullName evidence="2">Uncharacterized protein</fullName>
    </submittedName>
</protein>
<keyword evidence="3" id="KW-1185">Reference proteome</keyword>
<proteinExistence type="predicted"/>
<evidence type="ECO:0000313" key="3">
    <source>
        <dbReference type="Proteomes" id="UP001274830"/>
    </source>
</evidence>
<sequence>MSFNYSTSDREQASREKVQAMRQGNTPAVLRLERIAERKGLSEDEKVELWRIVKYRYLNIEEGTDGYDKGRGPCFSTDQIAKVISTIKKWSDDHSGTRAMLRRDDRRVEMFLRRRR</sequence>
<organism evidence="2 3">
    <name type="scientific">Recurvomyces mirabilis</name>
    <dbReference type="NCBI Taxonomy" id="574656"/>
    <lineage>
        <taxon>Eukaryota</taxon>
        <taxon>Fungi</taxon>
        <taxon>Dikarya</taxon>
        <taxon>Ascomycota</taxon>
        <taxon>Pezizomycotina</taxon>
        <taxon>Dothideomycetes</taxon>
        <taxon>Dothideomycetidae</taxon>
        <taxon>Mycosphaerellales</taxon>
        <taxon>Teratosphaeriaceae</taxon>
        <taxon>Recurvomyces</taxon>
    </lineage>
</organism>
<gene>
    <name evidence="2" type="ORF">LTR78_003372</name>
</gene>
<accession>A0AAE0WRC9</accession>
<dbReference type="AlphaFoldDB" id="A0AAE0WRC9"/>
<feature type="compositionally biased region" description="Basic and acidic residues" evidence="1">
    <location>
        <begin position="8"/>
        <end position="19"/>
    </location>
</feature>
<name>A0AAE0WRC9_9PEZI</name>
<feature type="region of interest" description="Disordered" evidence="1">
    <location>
        <begin position="1"/>
        <end position="23"/>
    </location>
</feature>
<comment type="caution">
    <text evidence="2">The sequence shown here is derived from an EMBL/GenBank/DDBJ whole genome shotgun (WGS) entry which is preliminary data.</text>
</comment>